<organism evidence="1 2">
    <name type="scientific">Aromatoleum evansii</name>
    <name type="common">Azoarcus evansii</name>
    <dbReference type="NCBI Taxonomy" id="59406"/>
    <lineage>
        <taxon>Bacteria</taxon>
        <taxon>Pseudomonadati</taxon>
        <taxon>Pseudomonadota</taxon>
        <taxon>Betaproteobacteria</taxon>
        <taxon>Rhodocyclales</taxon>
        <taxon>Rhodocyclaceae</taxon>
        <taxon>Aromatoleum</taxon>
    </lineage>
</organism>
<reference evidence="1 2" key="1">
    <citation type="submission" date="2023-12" db="EMBL/GenBank/DDBJ databases">
        <title>A. evansii MAY27, complete genome.</title>
        <authorList>
            <person name="Wang Y."/>
        </authorList>
    </citation>
    <scope>NUCLEOTIDE SEQUENCE [LARGE SCALE GENOMIC DNA]</scope>
    <source>
        <strain evidence="1 2">MAY27</strain>
    </source>
</reference>
<dbReference type="RefSeq" id="WP_407279375.1">
    <property type="nucleotide sequence ID" value="NZ_CP141259.1"/>
</dbReference>
<dbReference type="Proteomes" id="UP001626593">
    <property type="component" value="Chromosome"/>
</dbReference>
<evidence type="ECO:0008006" key="3">
    <source>
        <dbReference type="Google" id="ProtNLM"/>
    </source>
</evidence>
<sequence>MSKQQKLLLRFLAEPPVKDFRWDDFVTMMDRLGFDLEETSGGSSHKFFVLRSDADKVIHTHRPHPGGILWAKQIRDVRERLAEWGVI</sequence>
<proteinExistence type="predicted"/>
<dbReference type="EMBL" id="CP141259">
    <property type="protein sequence ID" value="WRL46613.1"/>
    <property type="molecule type" value="Genomic_DNA"/>
</dbReference>
<protein>
    <recommendedName>
        <fullName evidence="3">HicA protein</fullName>
    </recommendedName>
</protein>
<keyword evidence="2" id="KW-1185">Reference proteome</keyword>
<evidence type="ECO:0000313" key="1">
    <source>
        <dbReference type="EMBL" id="WRL46613.1"/>
    </source>
</evidence>
<evidence type="ECO:0000313" key="2">
    <source>
        <dbReference type="Proteomes" id="UP001626593"/>
    </source>
</evidence>
<name>A0ABZ1ALH7_AROEV</name>
<gene>
    <name evidence="1" type="ORF">U5817_00810</name>
</gene>
<accession>A0ABZ1ALH7</accession>